<dbReference type="HOGENOM" id="CLU_025086_0_1_6"/>
<dbReference type="SUPFAM" id="SSF55681">
    <property type="entry name" value="Class II aaRS and biotin synthetases"/>
    <property type="match status" value="1"/>
</dbReference>
<organism evidence="15 16">
    <name type="scientific">Buchnera aphidicola subsp. Cinara cedri (strain Cc)</name>
    <dbReference type="NCBI Taxonomy" id="372461"/>
    <lineage>
        <taxon>Bacteria</taxon>
        <taxon>Pseudomonadati</taxon>
        <taxon>Pseudomonadota</taxon>
        <taxon>Gammaproteobacteria</taxon>
        <taxon>Enterobacterales</taxon>
        <taxon>Erwiniaceae</taxon>
        <taxon>Buchnera</taxon>
    </lineage>
</organism>
<evidence type="ECO:0000256" key="9">
    <source>
        <dbReference type="ARBA" id="ARBA00022842"/>
    </source>
</evidence>
<dbReference type="InterPro" id="IPR002319">
    <property type="entry name" value="Phenylalanyl-tRNA_Synthase"/>
</dbReference>
<dbReference type="EC" id="6.1.1.20" evidence="13"/>
<keyword evidence="7 13" id="KW-0547">Nucleotide-binding</keyword>
<comment type="subcellular location">
    <subcellularLocation>
        <location evidence="1 13">Cytoplasm</location>
    </subcellularLocation>
</comment>
<dbReference type="STRING" id="372461.BCc_082"/>
<protein>
    <recommendedName>
        <fullName evidence="13">Phenylalanine--tRNA ligase alpha subunit</fullName>
        <ecNumber evidence="13">6.1.1.20</ecNumber>
    </recommendedName>
    <alternativeName>
        <fullName evidence="13">Phenylalanyl-tRNA synthetase alpha subunit</fullName>
        <shortName evidence="13">PheRS</shortName>
    </alternativeName>
</protein>
<dbReference type="PANTHER" id="PTHR11538:SF41">
    <property type="entry name" value="PHENYLALANINE--TRNA LIGASE, MITOCHONDRIAL"/>
    <property type="match status" value="1"/>
</dbReference>
<dbReference type="Pfam" id="PF02912">
    <property type="entry name" value="Phe_tRNA-synt_N"/>
    <property type="match status" value="1"/>
</dbReference>
<comment type="cofactor">
    <cofactor evidence="13">
        <name>Mg(2+)</name>
        <dbReference type="ChEBI" id="CHEBI:18420"/>
    </cofactor>
    <text evidence="13">Binds 2 magnesium ions per tetramer.</text>
</comment>
<evidence type="ECO:0000259" key="14">
    <source>
        <dbReference type="PROSITE" id="PS50862"/>
    </source>
</evidence>
<dbReference type="InterPro" id="IPR004188">
    <property type="entry name" value="Phe-tRNA_ligase_II_N"/>
</dbReference>
<dbReference type="PROSITE" id="PS50862">
    <property type="entry name" value="AA_TRNA_LIGASE_II"/>
    <property type="match status" value="1"/>
</dbReference>
<dbReference type="GO" id="GO:0005737">
    <property type="term" value="C:cytoplasm"/>
    <property type="evidence" value="ECO:0007669"/>
    <property type="project" value="UniProtKB-SubCell"/>
</dbReference>
<keyword evidence="16" id="KW-1185">Reference proteome</keyword>
<keyword evidence="5 13" id="KW-0436">Ligase</keyword>
<dbReference type="InterPro" id="IPR010978">
    <property type="entry name" value="tRNA-bd_arm"/>
</dbReference>
<comment type="similarity">
    <text evidence="2 13">Belongs to the class-II aminoacyl-tRNA synthetase family. Phe-tRNA synthetase alpha subunit type 1 subfamily.</text>
</comment>
<dbReference type="Proteomes" id="UP000000669">
    <property type="component" value="Chromosome"/>
</dbReference>
<dbReference type="InterPro" id="IPR004529">
    <property type="entry name" value="Phe-tRNA-synth_IIc_asu"/>
</dbReference>
<proteinExistence type="inferred from homology"/>
<evidence type="ECO:0000256" key="13">
    <source>
        <dbReference type="HAMAP-Rule" id="MF_00281"/>
    </source>
</evidence>
<dbReference type="KEGG" id="bcc:BCc_082"/>
<evidence type="ECO:0000313" key="15">
    <source>
        <dbReference type="EMBL" id="ABJ90559.1"/>
    </source>
</evidence>
<dbReference type="CDD" id="cd00496">
    <property type="entry name" value="PheRS_alpha_core"/>
    <property type="match status" value="1"/>
</dbReference>
<dbReference type="eggNOG" id="COG0016">
    <property type="taxonomic scope" value="Bacteria"/>
</dbReference>
<comment type="catalytic activity">
    <reaction evidence="12 13">
        <text>tRNA(Phe) + L-phenylalanine + ATP = L-phenylalanyl-tRNA(Phe) + AMP + diphosphate + H(+)</text>
        <dbReference type="Rhea" id="RHEA:19413"/>
        <dbReference type="Rhea" id="RHEA-COMP:9668"/>
        <dbReference type="Rhea" id="RHEA-COMP:9699"/>
        <dbReference type="ChEBI" id="CHEBI:15378"/>
        <dbReference type="ChEBI" id="CHEBI:30616"/>
        <dbReference type="ChEBI" id="CHEBI:33019"/>
        <dbReference type="ChEBI" id="CHEBI:58095"/>
        <dbReference type="ChEBI" id="CHEBI:78442"/>
        <dbReference type="ChEBI" id="CHEBI:78531"/>
        <dbReference type="ChEBI" id="CHEBI:456215"/>
        <dbReference type="EC" id="6.1.1.20"/>
    </reaction>
</comment>
<keyword evidence="9 13" id="KW-0460">Magnesium</keyword>
<evidence type="ECO:0000256" key="6">
    <source>
        <dbReference type="ARBA" id="ARBA00022723"/>
    </source>
</evidence>
<reference evidence="15 16" key="1">
    <citation type="journal article" date="2006" name="Science">
        <title>A small microbial genome: the end of a long symbiotic relationship?</title>
        <authorList>
            <person name="Perez-Brocal V."/>
            <person name="Gil R."/>
            <person name="Ramos S."/>
            <person name="Lamelas A."/>
            <person name="Postigo M."/>
            <person name="Michelena J.M."/>
            <person name="Silva F.J."/>
            <person name="Moya A."/>
            <person name="Latorre A."/>
        </authorList>
    </citation>
    <scope>NUCLEOTIDE SEQUENCE [LARGE SCALE GENOMIC DNA]</scope>
    <source>
        <strain evidence="16">Cc</strain>
    </source>
</reference>
<dbReference type="GO" id="GO:0000049">
    <property type="term" value="F:tRNA binding"/>
    <property type="evidence" value="ECO:0007669"/>
    <property type="project" value="InterPro"/>
</dbReference>
<dbReference type="GO" id="GO:0004826">
    <property type="term" value="F:phenylalanine-tRNA ligase activity"/>
    <property type="evidence" value="ECO:0007669"/>
    <property type="project" value="UniProtKB-UniRule"/>
</dbReference>
<dbReference type="InterPro" id="IPR022911">
    <property type="entry name" value="Phe_tRNA_ligase_alpha1_bac"/>
</dbReference>
<gene>
    <name evidence="13 15" type="primary">pheS</name>
    <name evidence="15" type="ordered locus">BCc_082</name>
</gene>
<dbReference type="GO" id="GO:0006432">
    <property type="term" value="P:phenylalanyl-tRNA aminoacylation"/>
    <property type="evidence" value="ECO:0007669"/>
    <property type="project" value="UniProtKB-UniRule"/>
</dbReference>
<evidence type="ECO:0000256" key="3">
    <source>
        <dbReference type="ARBA" id="ARBA00011209"/>
    </source>
</evidence>
<evidence type="ECO:0000256" key="5">
    <source>
        <dbReference type="ARBA" id="ARBA00022598"/>
    </source>
</evidence>
<keyword evidence="11 13" id="KW-0030">Aminoacyl-tRNA synthetase</keyword>
<dbReference type="SUPFAM" id="SSF46589">
    <property type="entry name" value="tRNA-binding arm"/>
    <property type="match status" value="1"/>
</dbReference>
<evidence type="ECO:0000256" key="11">
    <source>
        <dbReference type="ARBA" id="ARBA00023146"/>
    </source>
</evidence>
<accession>Q057Z0</accession>
<evidence type="ECO:0000256" key="4">
    <source>
        <dbReference type="ARBA" id="ARBA00022490"/>
    </source>
</evidence>
<dbReference type="RefSeq" id="WP_011672478.1">
    <property type="nucleotide sequence ID" value="NC_008513.1"/>
</dbReference>
<dbReference type="HAMAP" id="MF_00281">
    <property type="entry name" value="Phe_tRNA_synth_alpha1"/>
    <property type="match status" value="1"/>
</dbReference>
<dbReference type="PANTHER" id="PTHR11538">
    <property type="entry name" value="PHENYLALANYL-TRNA SYNTHETASE"/>
    <property type="match status" value="1"/>
</dbReference>
<dbReference type="GO" id="GO:0000287">
    <property type="term" value="F:magnesium ion binding"/>
    <property type="evidence" value="ECO:0007669"/>
    <property type="project" value="UniProtKB-UniRule"/>
</dbReference>
<comment type="subunit">
    <text evidence="3 13">Tetramer of two alpha and two beta subunits.</text>
</comment>
<evidence type="ECO:0000256" key="10">
    <source>
        <dbReference type="ARBA" id="ARBA00022917"/>
    </source>
</evidence>
<evidence type="ECO:0000256" key="7">
    <source>
        <dbReference type="ARBA" id="ARBA00022741"/>
    </source>
</evidence>
<keyword evidence="6 13" id="KW-0479">Metal-binding</keyword>
<feature type="domain" description="Aminoacyl-transfer RNA synthetases class-II family profile" evidence="14">
    <location>
        <begin position="119"/>
        <end position="311"/>
    </location>
</feature>
<evidence type="ECO:0000256" key="2">
    <source>
        <dbReference type="ARBA" id="ARBA00010207"/>
    </source>
</evidence>
<dbReference type="NCBIfam" id="TIGR00468">
    <property type="entry name" value="pheS"/>
    <property type="match status" value="1"/>
</dbReference>
<dbReference type="InterPro" id="IPR006195">
    <property type="entry name" value="aa-tRNA-synth_II"/>
</dbReference>
<dbReference type="AlphaFoldDB" id="Q057Z0"/>
<dbReference type="GO" id="GO:0005524">
    <property type="term" value="F:ATP binding"/>
    <property type="evidence" value="ECO:0007669"/>
    <property type="project" value="UniProtKB-UniRule"/>
</dbReference>
<dbReference type="InterPro" id="IPR045864">
    <property type="entry name" value="aa-tRNA-synth_II/BPL/LPL"/>
</dbReference>
<dbReference type="Pfam" id="PF01409">
    <property type="entry name" value="tRNA-synt_2d"/>
    <property type="match status" value="1"/>
</dbReference>
<keyword evidence="10 13" id="KW-0648">Protein biosynthesis</keyword>
<evidence type="ECO:0000256" key="12">
    <source>
        <dbReference type="ARBA" id="ARBA00049255"/>
    </source>
</evidence>
<name>Q057Z0_BUCCC</name>
<evidence type="ECO:0000313" key="16">
    <source>
        <dbReference type="Proteomes" id="UP000000669"/>
    </source>
</evidence>
<dbReference type="EMBL" id="CP000263">
    <property type="protein sequence ID" value="ABJ90559.1"/>
    <property type="molecule type" value="Genomic_DNA"/>
</dbReference>
<keyword evidence="4 13" id="KW-0963">Cytoplasm</keyword>
<sequence>MKKKKEIFIVFKNIFVSFKKEIKKVNSIILLNNFCSKFLGKKSVLSFYFKKIKKFDIIKRKKYSIILNDFKKKINNIILEKKKQIYNNSQNLKKKKVFLDFSLSGRKTKIGSLHPITIVINEIKKIFYHYGFEIFYGPELEHIYYNFDSLNVPINHPSRSKNDTFWFNPDYVLRTQTSSMQIRVLEKFSYPIKVIVPGKVYRHDYDHTHTPMFHQIEGLIVNKLISFSNLKWILKDFIKKIFKKKIKVRFRNSYFPFTCPSAEMDIQNKFGEWIEILGCGMVLQCFKNFDIDCNIYSACAFGIGVERIAMLKYSVSDIRYFFENDIRFLQQFS</sequence>
<keyword evidence="8 13" id="KW-0067">ATP-binding</keyword>
<comment type="caution">
    <text evidence="13">Lacks conserved residue(s) required for the propagation of feature annotation.</text>
</comment>
<evidence type="ECO:0000256" key="8">
    <source>
        <dbReference type="ARBA" id="ARBA00022840"/>
    </source>
</evidence>
<evidence type="ECO:0000256" key="1">
    <source>
        <dbReference type="ARBA" id="ARBA00004496"/>
    </source>
</evidence>
<dbReference type="Gene3D" id="3.30.930.10">
    <property type="entry name" value="Bira Bifunctional Protein, Domain 2"/>
    <property type="match status" value="1"/>
</dbReference>